<proteinExistence type="predicted"/>
<feature type="region of interest" description="Disordered" evidence="1">
    <location>
        <begin position="23"/>
        <end position="128"/>
    </location>
</feature>
<name>A0A165ISE1_EXIGL</name>
<feature type="compositionally biased region" description="Basic residues" evidence="1">
    <location>
        <begin position="522"/>
        <end position="533"/>
    </location>
</feature>
<organism evidence="2 3">
    <name type="scientific">Exidia glandulosa HHB12029</name>
    <dbReference type="NCBI Taxonomy" id="1314781"/>
    <lineage>
        <taxon>Eukaryota</taxon>
        <taxon>Fungi</taxon>
        <taxon>Dikarya</taxon>
        <taxon>Basidiomycota</taxon>
        <taxon>Agaricomycotina</taxon>
        <taxon>Agaricomycetes</taxon>
        <taxon>Auriculariales</taxon>
        <taxon>Exidiaceae</taxon>
        <taxon>Exidia</taxon>
    </lineage>
</organism>
<feature type="compositionally biased region" description="Polar residues" evidence="1">
    <location>
        <begin position="268"/>
        <end position="284"/>
    </location>
</feature>
<dbReference type="InParanoid" id="A0A165ISE1"/>
<feature type="region of interest" description="Disordered" evidence="1">
    <location>
        <begin position="253"/>
        <end position="369"/>
    </location>
</feature>
<gene>
    <name evidence="2" type="ORF">EXIGLDRAFT_32878</name>
</gene>
<sequence>MAAASVSPSAAAVPDADELRAAALRTLKSKRKRPEPTNALPQPVRPAVQRRDSATVALNYDDDSEPAQQGLPTPPPTATVEPPPPAGSVTDEDVDMAEREEGEISDAEEAAEGLPSTSAPKDSLLAVPSPSTNGVLPISLDRPGNAAMPPPALEASLLLPPSSPVLVRSSAAVPTPAERDLRPKLKIPPEELHEIKLHILDILGLGVPPEYFVDCGLDQDTIAYAFHELNLRLPYNINLNGQENVLYPKPIDERVRIPPKPSKPPPLQTSVPATPKASPSTPLTQRFPPPASGLPPKPSAAVLRADATRSSTIAQPARANAPPMATPVILASSSPASTSKPAATVSPSQPATPRPDLQEMESQKKQELKARKAVLDSLKSKKAAGAAAVNRIPLSATAPIPGIATTSQSVDVSSDPVADFLRSIPVEAAPTSTATVPPLAQSPDPMDVDPVQDFHDLRTTPPVQQPRPSISPPSANTQQDPQSSMRGVKRSRPVAADFNDEAGYASSSSLGSSDNGAPPVKRPAHRNNGKKTSTHVAHPPPAIRKYSSFAGLPNLWQSSHVIHSSPSKKT</sequence>
<reference evidence="2 3" key="1">
    <citation type="journal article" date="2016" name="Mol. Biol. Evol.">
        <title>Comparative Genomics of Early-Diverging Mushroom-Forming Fungi Provides Insights into the Origins of Lignocellulose Decay Capabilities.</title>
        <authorList>
            <person name="Nagy L.G."/>
            <person name="Riley R."/>
            <person name="Tritt A."/>
            <person name="Adam C."/>
            <person name="Daum C."/>
            <person name="Floudas D."/>
            <person name="Sun H."/>
            <person name="Yadav J.S."/>
            <person name="Pangilinan J."/>
            <person name="Larsson K.H."/>
            <person name="Matsuura K."/>
            <person name="Barry K."/>
            <person name="Labutti K."/>
            <person name="Kuo R."/>
            <person name="Ohm R.A."/>
            <person name="Bhattacharya S.S."/>
            <person name="Shirouzu T."/>
            <person name="Yoshinaga Y."/>
            <person name="Martin F.M."/>
            <person name="Grigoriev I.V."/>
            <person name="Hibbett D.S."/>
        </authorList>
    </citation>
    <scope>NUCLEOTIDE SEQUENCE [LARGE SCALE GENOMIC DNA]</scope>
    <source>
        <strain evidence="2 3">HHB12029</strain>
    </source>
</reference>
<feature type="compositionally biased region" description="Pro residues" evidence="1">
    <location>
        <begin position="287"/>
        <end position="298"/>
    </location>
</feature>
<dbReference type="OrthoDB" id="3270652at2759"/>
<feature type="compositionally biased region" description="Pro residues" evidence="1">
    <location>
        <begin position="258"/>
        <end position="267"/>
    </location>
</feature>
<dbReference type="AlphaFoldDB" id="A0A165ISE1"/>
<accession>A0A165ISE1</accession>
<protein>
    <submittedName>
        <fullName evidence="2">Uncharacterized protein</fullName>
    </submittedName>
</protein>
<feature type="compositionally biased region" description="Polar residues" evidence="1">
    <location>
        <begin position="472"/>
        <end position="485"/>
    </location>
</feature>
<evidence type="ECO:0000313" key="3">
    <source>
        <dbReference type="Proteomes" id="UP000077266"/>
    </source>
</evidence>
<keyword evidence="3" id="KW-1185">Reference proteome</keyword>
<dbReference type="Proteomes" id="UP000077266">
    <property type="component" value="Unassembled WGS sequence"/>
</dbReference>
<feature type="compositionally biased region" description="Pro residues" evidence="1">
    <location>
        <begin position="72"/>
        <end position="86"/>
    </location>
</feature>
<feature type="compositionally biased region" description="Low complexity" evidence="1">
    <location>
        <begin position="331"/>
        <end position="348"/>
    </location>
</feature>
<evidence type="ECO:0000256" key="1">
    <source>
        <dbReference type="SAM" id="MobiDB-lite"/>
    </source>
</evidence>
<feature type="compositionally biased region" description="Acidic residues" evidence="1">
    <location>
        <begin position="90"/>
        <end position="111"/>
    </location>
</feature>
<evidence type="ECO:0000313" key="2">
    <source>
        <dbReference type="EMBL" id="KZV93811.1"/>
    </source>
</evidence>
<feature type="region of interest" description="Disordered" evidence="1">
    <location>
        <begin position="429"/>
        <end position="546"/>
    </location>
</feature>
<dbReference type="EMBL" id="KV425983">
    <property type="protein sequence ID" value="KZV93811.1"/>
    <property type="molecule type" value="Genomic_DNA"/>
</dbReference>